<dbReference type="PANTHER" id="PTHR46796">
    <property type="entry name" value="HTH-TYPE TRANSCRIPTIONAL ACTIVATOR RHAS-RELATED"/>
    <property type="match status" value="1"/>
</dbReference>
<organism evidence="6 7">
    <name type="scientific">Inquilinus limosus</name>
    <dbReference type="NCBI Taxonomy" id="171674"/>
    <lineage>
        <taxon>Bacteria</taxon>
        <taxon>Pseudomonadati</taxon>
        <taxon>Pseudomonadota</taxon>
        <taxon>Alphaproteobacteria</taxon>
        <taxon>Rhodospirillales</taxon>
        <taxon>Rhodospirillaceae</taxon>
        <taxon>Inquilinus</taxon>
    </lineage>
</organism>
<feature type="region of interest" description="Disordered" evidence="4">
    <location>
        <begin position="1"/>
        <end position="22"/>
    </location>
</feature>
<comment type="caution">
    <text evidence="6">The sequence shown here is derived from an EMBL/GenBank/DDBJ whole genome shotgun (WGS) entry which is preliminary data.</text>
</comment>
<keyword evidence="7" id="KW-1185">Reference proteome</keyword>
<dbReference type="AlphaFoldDB" id="A0A211ZU04"/>
<dbReference type="PANTHER" id="PTHR46796:SF6">
    <property type="entry name" value="ARAC SUBFAMILY"/>
    <property type="match status" value="1"/>
</dbReference>
<dbReference type="InterPro" id="IPR018062">
    <property type="entry name" value="HTH_AraC-typ_CS"/>
</dbReference>
<dbReference type="Proteomes" id="UP000196655">
    <property type="component" value="Unassembled WGS sequence"/>
</dbReference>
<evidence type="ECO:0000256" key="3">
    <source>
        <dbReference type="ARBA" id="ARBA00023163"/>
    </source>
</evidence>
<evidence type="ECO:0000256" key="1">
    <source>
        <dbReference type="ARBA" id="ARBA00023015"/>
    </source>
</evidence>
<gene>
    <name evidence="6" type="ORF">BWR60_03085</name>
</gene>
<reference evidence="7" key="1">
    <citation type="submission" date="2017-05" db="EMBL/GenBank/DDBJ databases">
        <authorList>
            <person name="Macchi M."/>
            <person name="Festa S."/>
            <person name="Coppotelli B.M."/>
            <person name="Morelli I.S."/>
        </authorList>
    </citation>
    <scope>NUCLEOTIDE SEQUENCE [LARGE SCALE GENOMIC DNA]</scope>
    <source>
        <strain evidence="7">I</strain>
    </source>
</reference>
<evidence type="ECO:0000256" key="2">
    <source>
        <dbReference type="ARBA" id="ARBA00023125"/>
    </source>
</evidence>
<proteinExistence type="predicted"/>
<name>A0A211ZU04_9PROT</name>
<dbReference type="InterPro" id="IPR018060">
    <property type="entry name" value="HTH_AraC"/>
</dbReference>
<dbReference type="SUPFAM" id="SSF46689">
    <property type="entry name" value="Homeodomain-like"/>
    <property type="match status" value="1"/>
</dbReference>
<evidence type="ECO:0000313" key="7">
    <source>
        <dbReference type="Proteomes" id="UP000196655"/>
    </source>
</evidence>
<dbReference type="PROSITE" id="PS01124">
    <property type="entry name" value="HTH_ARAC_FAMILY_2"/>
    <property type="match status" value="1"/>
</dbReference>
<dbReference type="InterPro" id="IPR050204">
    <property type="entry name" value="AraC_XylS_family_regulators"/>
</dbReference>
<feature type="compositionally biased region" description="Polar residues" evidence="4">
    <location>
        <begin position="9"/>
        <end position="21"/>
    </location>
</feature>
<evidence type="ECO:0000256" key="4">
    <source>
        <dbReference type="SAM" id="MobiDB-lite"/>
    </source>
</evidence>
<feature type="domain" description="HTH araC/xylS-type" evidence="5">
    <location>
        <begin position="217"/>
        <end position="316"/>
    </location>
</feature>
<dbReference type="Gene3D" id="1.10.10.60">
    <property type="entry name" value="Homeodomain-like"/>
    <property type="match status" value="1"/>
</dbReference>
<dbReference type="Pfam" id="PF12833">
    <property type="entry name" value="HTH_18"/>
    <property type="match status" value="1"/>
</dbReference>
<dbReference type="InterPro" id="IPR009057">
    <property type="entry name" value="Homeodomain-like_sf"/>
</dbReference>
<dbReference type="InterPro" id="IPR020449">
    <property type="entry name" value="Tscrpt_reg_AraC-type_HTH"/>
</dbReference>
<dbReference type="OrthoDB" id="5295469at2"/>
<evidence type="ECO:0000259" key="5">
    <source>
        <dbReference type="PROSITE" id="PS01124"/>
    </source>
</evidence>
<protein>
    <recommendedName>
        <fullName evidence="5">HTH araC/xylS-type domain-containing protein</fullName>
    </recommendedName>
</protein>
<keyword evidence="3" id="KW-0804">Transcription</keyword>
<dbReference type="SMART" id="SM00342">
    <property type="entry name" value="HTH_ARAC"/>
    <property type="match status" value="1"/>
</dbReference>
<dbReference type="RefSeq" id="WP_088149536.1">
    <property type="nucleotide sequence ID" value="NZ_NHON01000003.1"/>
</dbReference>
<sequence length="344" mass="38397">MDTAHQENIRNPSPVSFSTRGLSPAEQAEAAVAYESEFAHIVPANDDSAHGFHMEDRMAVLGSMLVATRRVAASSYIRSASEIRRNPIDHFCFLVYRRGKISLLEDIPSGKVFTHDHGQPWEGLHTDADISFIVLPRDSLGRASALAEPLNARSVPGPLAGLLADHIISLTHRMSEFTPADAPHMVAATQAMIAACLAPTRDALMEAQRPIAQVLVQRVKRYVEDHLHDSSLSADQIGRHFGMSRRQVYRLFEPFGGVDRFIKRRRLAHAHARLADLSEVLRIKEIGYEAGFSSAAEFSRSFRQIYGYSPREVREAIATRPHPQSLRAHTDRGVLYSDLLRQIH</sequence>
<accession>A0A211ZU04</accession>
<dbReference type="PRINTS" id="PR00032">
    <property type="entry name" value="HTHARAC"/>
</dbReference>
<dbReference type="GO" id="GO:0003700">
    <property type="term" value="F:DNA-binding transcription factor activity"/>
    <property type="evidence" value="ECO:0007669"/>
    <property type="project" value="InterPro"/>
</dbReference>
<keyword evidence="2" id="KW-0238">DNA-binding</keyword>
<keyword evidence="1" id="KW-0805">Transcription regulation</keyword>
<dbReference type="EMBL" id="NHON01000003">
    <property type="protein sequence ID" value="OWJ68745.1"/>
    <property type="molecule type" value="Genomic_DNA"/>
</dbReference>
<dbReference type="GO" id="GO:0043565">
    <property type="term" value="F:sequence-specific DNA binding"/>
    <property type="evidence" value="ECO:0007669"/>
    <property type="project" value="InterPro"/>
</dbReference>
<dbReference type="PROSITE" id="PS00041">
    <property type="entry name" value="HTH_ARAC_FAMILY_1"/>
    <property type="match status" value="1"/>
</dbReference>
<evidence type="ECO:0000313" key="6">
    <source>
        <dbReference type="EMBL" id="OWJ68745.1"/>
    </source>
</evidence>